<dbReference type="KEGG" id="thas:C6Y53_18880"/>
<accession>A0A5C2H1G5</accession>
<dbReference type="RefSeq" id="WP_149615433.1">
    <property type="nucleotide sequence ID" value="NZ_CP027665.1"/>
</dbReference>
<evidence type="ECO:0000313" key="2">
    <source>
        <dbReference type="Proteomes" id="UP000237655"/>
    </source>
</evidence>
<evidence type="ECO:0000313" key="1">
    <source>
        <dbReference type="EMBL" id="QEP30297.1"/>
    </source>
</evidence>
<protein>
    <submittedName>
        <fullName evidence="1">Uncharacterized protein</fullName>
    </submittedName>
</protein>
<organism evidence="1 2">
    <name type="scientific">Pukyongiella litopenaei</name>
    <dbReference type="NCBI Taxonomy" id="2605946"/>
    <lineage>
        <taxon>Bacteria</taxon>
        <taxon>Pseudomonadati</taxon>
        <taxon>Pseudomonadota</taxon>
        <taxon>Alphaproteobacteria</taxon>
        <taxon>Rhodobacterales</taxon>
        <taxon>Paracoccaceae</taxon>
        <taxon>Pukyongiella</taxon>
    </lineage>
</organism>
<proteinExistence type="predicted"/>
<keyword evidence="2" id="KW-1185">Reference proteome</keyword>
<gene>
    <name evidence="1" type="ORF">C6Y53_18880</name>
</gene>
<reference evidence="2" key="1">
    <citation type="submission" date="2018-03" db="EMBL/GenBank/DDBJ databases">
        <title>Genomic analysis of the strain SH-1 isolated from shrimp intestine.</title>
        <authorList>
            <person name="Kim Y.-S."/>
            <person name="Kim S.-E."/>
            <person name="Kim K.-H."/>
        </authorList>
    </citation>
    <scope>NUCLEOTIDE SEQUENCE [LARGE SCALE GENOMIC DNA]</scope>
    <source>
        <strain evidence="2">SH-1</strain>
    </source>
</reference>
<dbReference type="EMBL" id="CP027665">
    <property type="protein sequence ID" value="QEP30297.1"/>
    <property type="molecule type" value="Genomic_DNA"/>
</dbReference>
<dbReference type="Proteomes" id="UP000237655">
    <property type="component" value="Chromosome"/>
</dbReference>
<dbReference type="AlphaFoldDB" id="A0A5C2H1G5"/>
<name>A0A5C2H1G5_9RHOB</name>
<sequence>MALNITWRGTSGQSYTFETHPIGTQFNPVSGVYIFCRQVASGNWEALYVGETHSLEQRLNTGIGSHDGYARARHLGMTHIAALIVTGHAERLRIETDLRHGLNPSANAQNALGGFR</sequence>